<evidence type="ECO:0000256" key="1">
    <source>
        <dbReference type="PROSITE-ProRule" id="PRU00339"/>
    </source>
</evidence>
<dbReference type="GO" id="GO:0030041">
    <property type="term" value="P:actin filament polymerization"/>
    <property type="evidence" value="ECO:0007669"/>
    <property type="project" value="TreeGrafter"/>
</dbReference>
<feature type="chain" id="PRO_5044538875" evidence="4">
    <location>
        <begin position="23"/>
        <end position="440"/>
    </location>
</feature>
<reference evidence="5" key="1">
    <citation type="journal article" date="2014" name="BMC Genomics">
        <title>Characterizing the developmental transcriptome of the oriental fruit fly, Bactrocera dorsalis (Diptera: Tephritidae) through comparative genomic analysis with Drosophila melanogaster utilizing modENCODE datasets.</title>
        <authorList>
            <person name="Geib S.M."/>
            <person name="Calla B."/>
            <person name="Hall B."/>
            <person name="Hou S."/>
            <person name="Manoukis N.C."/>
        </authorList>
    </citation>
    <scope>NUCLEOTIDE SEQUENCE</scope>
    <source>
        <strain evidence="5">Punador</strain>
    </source>
</reference>
<dbReference type="SMART" id="SM00028">
    <property type="entry name" value="TPR"/>
    <property type="match status" value="3"/>
</dbReference>
<dbReference type="CTD" id="55761"/>
<feature type="region of interest" description="Disordered" evidence="2">
    <location>
        <begin position="421"/>
        <end position="440"/>
    </location>
</feature>
<feature type="transmembrane region" description="Helical" evidence="3">
    <location>
        <begin position="360"/>
        <end position="380"/>
    </location>
</feature>
<dbReference type="GO" id="GO:0005737">
    <property type="term" value="C:cytoplasm"/>
    <property type="evidence" value="ECO:0007669"/>
    <property type="project" value="TreeGrafter"/>
</dbReference>
<protein>
    <submittedName>
        <fullName evidence="5">Tetratricopeptide repeat protein 17</fullName>
    </submittedName>
</protein>
<keyword evidence="1" id="KW-0802">TPR repeat</keyword>
<keyword evidence="3" id="KW-0812">Transmembrane</keyword>
<keyword evidence="4" id="KW-0732">Signal</keyword>
<dbReference type="RefSeq" id="XP_011198499.2">
    <property type="nucleotide sequence ID" value="XM_011200197.4"/>
</dbReference>
<feature type="repeat" description="TPR" evidence="1">
    <location>
        <begin position="238"/>
        <end position="271"/>
    </location>
</feature>
<sequence length="440" mass="49650">MMRMVVYLTIVALCWQFEMTSSRTSTLWKLNTDSGKITGHISYTRGKADNTMLEEFSIPLFDANADVYAQDEVFYIIASTLALGASTGARSGITDADRSEGNNAGYGWVRESPENSIDTLATLSKRCNESDAEKQESNGTEIENKKSSSITGSSGTPTVTNVDTALVADESLDCKPVNFTYYDYLIGVGQRFNHPKIPEPEVAYLFLKIKDENSFKNFDISALERRLKRTKREKPRSVQLYNQIGNYWRIVGDARQAIECFRRALAMSPTNAEVLLNLARVLYNLQYLDDAIHLTRRSLEMQPPGRSAWQQYFTLGEIFKAYGHFQESILHLRHALELYPQHEPILKALRDVENNPSSTLHVYTVVIIVALVVAVFIVIITSSNNSDKYNGLNSGHTQSDYEPKTQRHFNRAMAMRSLKGFSSSSTFTGSSSRNLRHRKN</sequence>
<dbReference type="FunFam" id="1.25.40.10:FF:001003">
    <property type="entry name" value="AGAP000499-PA"/>
    <property type="match status" value="1"/>
</dbReference>
<dbReference type="KEGG" id="bdr:105222749"/>
<evidence type="ECO:0000256" key="3">
    <source>
        <dbReference type="SAM" id="Phobius"/>
    </source>
</evidence>
<dbReference type="SUPFAM" id="SSF48452">
    <property type="entry name" value="TPR-like"/>
    <property type="match status" value="1"/>
</dbReference>
<evidence type="ECO:0000313" key="5">
    <source>
        <dbReference type="EMBL" id="JAC54869.1"/>
    </source>
</evidence>
<keyword evidence="3" id="KW-0472">Membrane</keyword>
<feature type="compositionally biased region" description="Basic and acidic residues" evidence="2">
    <location>
        <begin position="127"/>
        <end position="146"/>
    </location>
</feature>
<keyword evidence="3" id="KW-1133">Transmembrane helix</keyword>
<feature type="repeat" description="TPR" evidence="1">
    <location>
        <begin position="309"/>
        <end position="342"/>
    </location>
</feature>
<feature type="compositionally biased region" description="Low complexity" evidence="2">
    <location>
        <begin position="147"/>
        <end position="156"/>
    </location>
</feature>
<dbReference type="GeneID" id="105222749"/>
<dbReference type="PROSITE" id="PS50005">
    <property type="entry name" value="TPR"/>
    <property type="match status" value="3"/>
</dbReference>
<dbReference type="PANTHER" id="PTHR16091:SF3">
    <property type="entry name" value="TETRATRICOPEPTIDE REPEAT PROTEIN 17"/>
    <property type="match status" value="1"/>
</dbReference>
<evidence type="ECO:0000256" key="4">
    <source>
        <dbReference type="SAM" id="SignalP"/>
    </source>
</evidence>
<feature type="compositionally biased region" description="Low complexity" evidence="2">
    <location>
        <begin position="421"/>
        <end position="432"/>
    </location>
</feature>
<dbReference type="OrthoDB" id="79426at2759"/>
<dbReference type="GO" id="GO:0015629">
    <property type="term" value="C:actin cytoskeleton"/>
    <property type="evidence" value="ECO:0007669"/>
    <property type="project" value="TreeGrafter"/>
</dbReference>
<dbReference type="Pfam" id="PF14559">
    <property type="entry name" value="TPR_19"/>
    <property type="match status" value="1"/>
</dbReference>
<accession>A0A034WJL8</accession>
<feature type="repeat" description="TPR" evidence="1">
    <location>
        <begin position="272"/>
        <end position="305"/>
    </location>
</feature>
<evidence type="ECO:0000256" key="2">
    <source>
        <dbReference type="SAM" id="MobiDB-lite"/>
    </source>
</evidence>
<proteinExistence type="predicted"/>
<organism evidence="5">
    <name type="scientific">Bactrocera dorsalis</name>
    <name type="common">Oriental fruit fly</name>
    <name type="synonym">Dacus dorsalis</name>
    <dbReference type="NCBI Taxonomy" id="27457"/>
    <lineage>
        <taxon>Eukaryota</taxon>
        <taxon>Metazoa</taxon>
        <taxon>Ecdysozoa</taxon>
        <taxon>Arthropoda</taxon>
        <taxon>Hexapoda</taxon>
        <taxon>Insecta</taxon>
        <taxon>Pterygota</taxon>
        <taxon>Neoptera</taxon>
        <taxon>Endopterygota</taxon>
        <taxon>Diptera</taxon>
        <taxon>Brachycera</taxon>
        <taxon>Muscomorpha</taxon>
        <taxon>Tephritoidea</taxon>
        <taxon>Tephritidae</taxon>
        <taxon>Bactrocera</taxon>
        <taxon>Bactrocera</taxon>
    </lineage>
</organism>
<dbReference type="InterPro" id="IPR052630">
    <property type="entry name" value="TTC17"/>
</dbReference>
<gene>
    <name evidence="5" type="primary">TTC17</name>
</gene>
<dbReference type="InterPro" id="IPR011990">
    <property type="entry name" value="TPR-like_helical_dom_sf"/>
</dbReference>
<feature type="region of interest" description="Disordered" evidence="2">
    <location>
        <begin position="127"/>
        <end position="156"/>
    </location>
</feature>
<name>A0A034WJL8_BACDO</name>
<dbReference type="AlphaFoldDB" id="A0A034WJL8"/>
<dbReference type="PANTHER" id="PTHR16091">
    <property type="entry name" value="TTC17 PROTEIN"/>
    <property type="match status" value="1"/>
</dbReference>
<dbReference type="InterPro" id="IPR019734">
    <property type="entry name" value="TPR_rpt"/>
</dbReference>
<dbReference type="EMBL" id="GAKP01004083">
    <property type="protein sequence ID" value="JAC54869.1"/>
    <property type="molecule type" value="Transcribed_RNA"/>
</dbReference>
<feature type="signal peptide" evidence="4">
    <location>
        <begin position="1"/>
        <end position="22"/>
    </location>
</feature>
<dbReference type="Gene3D" id="1.25.40.10">
    <property type="entry name" value="Tetratricopeptide repeat domain"/>
    <property type="match status" value="1"/>
</dbReference>